<accession>A0A4S4L9R8</accession>
<evidence type="ECO:0000313" key="3">
    <source>
        <dbReference type="Proteomes" id="UP000308199"/>
    </source>
</evidence>
<proteinExistence type="predicted"/>
<evidence type="ECO:0000313" key="2">
    <source>
        <dbReference type="EMBL" id="THH07638.1"/>
    </source>
</evidence>
<dbReference type="Proteomes" id="UP000308199">
    <property type="component" value="Unassembled WGS sequence"/>
</dbReference>
<gene>
    <name evidence="2" type="ORF">EW145_g3237</name>
</gene>
<reference evidence="2 3" key="1">
    <citation type="submission" date="2019-02" db="EMBL/GenBank/DDBJ databases">
        <title>Genome sequencing of the rare red list fungi Phellinidium pouzarii.</title>
        <authorList>
            <person name="Buettner E."/>
            <person name="Kellner H."/>
        </authorList>
    </citation>
    <scope>NUCLEOTIDE SEQUENCE [LARGE SCALE GENOMIC DNA]</scope>
    <source>
        <strain evidence="2 3">DSM 108285</strain>
    </source>
</reference>
<dbReference type="EMBL" id="SGPK01000133">
    <property type="protein sequence ID" value="THH07638.1"/>
    <property type="molecule type" value="Genomic_DNA"/>
</dbReference>
<organism evidence="2 3">
    <name type="scientific">Phellinidium pouzarii</name>
    <dbReference type="NCBI Taxonomy" id="167371"/>
    <lineage>
        <taxon>Eukaryota</taxon>
        <taxon>Fungi</taxon>
        <taxon>Dikarya</taxon>
        <taxon>Basidiomycota</taxon>
        <taxon>Agaricomycotina</taxon>
        <taxon>Agaricomycetes</taxon>
        <taxon>Hymenochaetales</taxon>
        <taxon>Hymenochaetaceae</taxon>
        <taxon>Phellinidium</taxon>
    </lineage>
</organism>
<protein>
    <submittedName>
        <fullName evidence="2">Uncharacterized protein</fullName>
    </submittedName>
</protein>
<evidence type="ECO:0000256" key="1">
    <source>
        <dbReference type="SAM" id="MobiDB-lite"/>
    </source>
</evidence>
<comment type="caution">
    <text evidence="2">The sequence shown here is derived from an EMBL/GenBank/DDBJ whole genome shotgun (WGS) entry which is preliminary data.</text>
</comment>
<keyword evidence="3" id="KW-1185">Reference proteome</keyword>
<feature type="compositionally biased region" description="Basic and acidic residues" evidence="1">
    <location>
        <begin position="30"/>
        <end position="41"/>
    </location>
</feature>
<name>A0A4S4L9R8_9AGAM</name>
<sequence>MAVKCTVNRLFDSKPDVPAKAPAVMPATKRGSDGNTNKETRLASSSKGHPHPKHSSPKNALEPTFKGKDSDARPNFAAATLTTTEEKVGLIKSIEAQASLL</sequence>
<feature type="region of interest" description="Disordered" evidence="1">
    <location>
        <begin position="13"/>
        <end position="73"/>
    </location>
</feature>
<dbReference type="AlphaFoldDB" id="A0A4S4L9R8"/>